<keyword evidence="13 14" id="KW-0472">Membrane</keyword>
<proteinExistence type="predicted"/>
<accession>A0A919BLN3</accession>
<keyword evidence="6" id="KW-0808">Transferase</keyword>
<sequence length="413" mass="47277">MISGIKKRVFKQLTLFTIITSLLFLAFTWVIAFVVEDEVIYAVLNNEASYVQQTYKTTQKLPNARADFISIHQDQTSLPIAVQNQLKINERSKEFFTDDGHHFHIIKLKFYDHTSALLLADVPHLLVVSRMSKQLMLLFTIVFICCLLLAIFFAYWISILSVKPIVNLAKEISDANDVQQPVQLANYPDEIGFLASTLQSNMNDLRTTLRREKHFTRDVSHELRTPLTIIANELQLLNSQMQEHTNVNRMHEALNDINNTISVLFALARAESLQSEIIDLTAIFEQVVMDLYQEIEQRKIVLDMSLFEKAQAMGNQTLTKLLLNNLLTNALRYSTEHTIQITLTEKHFIIANAFEDSLFTVPTDHLLSSGIRSEKSTGLGHGLFLSQRIAENMGWKLTLHTDNNTFAITLYFK</sequence>
<evidence type="ECO:0000256" key="7">
    <source>
        <dbReference type="ARBA" id="ARBA00022692"/>
    </source>
</evidence>
<evidence type="ECO:0000256" key="1">
    <source>
        <dbReference type="ARBA" id="ARBA00000085"/>
    </source>
</evidence>
<dbReference type="InterPro" id="IPR036097">
    <property type="entry name" value="HisK_dim/P_sf"/>
</dbReference>
<dbReference type="PROSITE" id="PS50109">
    <property type="entry name" value="HIS_KIN"/>
    <property type="match status" value="1"/>
</dbReference>
<feature type="transmembrane region" description="Helical" evidence="14">
    <location>
        <begin position="110"/>
        <end position="128"/>
    </location>
</feature>
<keyword evidence="9" id="KW-0418">Kinase</keyword>
<evidence type="ECO:0000256" key="13">
    <source>
        <dbReference type="ARBA" id="ARBA00023136"/>
    </source>
</evidence>
<dbReference type="SUPFAM" id="SSF47384">
    <property type="entry name" value="Homodimeric domain of signal transducing histidine kinase"/>
    <property type="match status" value="1"/>
</dbReference>
<keyword evidence="4" id="KW-1003">Cell membrane</keyword>
<evidence type="ECO:0000256" key="4">
    <source>
        <dbReference type="ARBA" id="ARBA00022475"/>
    </source>
</evidence>
<keyword evidence="7 14" id="KW-0812">Transmembrane</keyword>
<evidence type="ECO:0000313" key="17">
    <source>
        <dbReference type="Proteomes" id="UP000623842"/>
    </source>
</evidence>
<keyword evidence="8" id="KW-0547">Nucleotide-binding</keyword>
<dbReference type="Proteomes" id="UP000623842">
    <property type="component" value="Unassembled WGS sequence"/>
</dbReference>
<evidence type="ECO:0000256" key="2">
    <source>
        <dbReference type="ARBA" id="ARBA00004651"/>
    </source>
</evidence>
<dbReference type="Gene3D" id="3.30.565.10">
    <property type="entry name" value="Histidine kinase-like ATPase, C-terminal domain"/>
    <property type="match status" value="1"/>
</dbReference>
<evidence type="ECO:0000256" key="3">
    <source>
        <dbReference type="ARBA" id="ARBA00012438"/>
    </source>
</evidence>
<keyword evidence="17" id="KW-1185">Reference proteome</keyword>
<comment type="catalytic activity">
    <reaction evidence="1">
        <text>ATP + protein L-histidine = ADP + protein N-phospho-L-histidine.</text>
        <dbReference type="EC" id="2.7.13.3"/>
    </reaction>
</comment>
<organism evidence="16 17">
    <name type="scientific">Thalassotalea marina</name>
    <dbReference type="NCBI Taxonomy" id="1673741"/>
    <lineage>
        <taxon>Bacteria</taxon>
        <taxon>Pseudomonadati</taxon>
        <taxon>Pseudomonadota</taxon>
        <taxon>Gammaproteobacteria</taxon>
        <taxon>Alteromonadales</taxon>
        <taxon>Colwelliaceae</taxon>
        <taxon>Thalassotalea</taxon>
    </lineage>
</organism>
<dbReference type="EC" id="2.7.13.3" evidence="3"/>
<dbReference type="InterPro" id="IPR005467">
    <property type="entry name" value="His_kinase_dom"/>
</dbReference>
<dbReference type="Gene3D" id="1.10.287.130">
    <property type="match status" value="1"/>
</dbReference>
<dbReference type="InterPro" id="IPR003661">
    <property type="entry name" value="HisK_dim/P_dom"/>
</dbReference>
<name>A0A919BLN3_9GAMM</name>
<dbReference type="CDD" id="cd00082">
    <property type="entry name" value="HisKA"/>
    <property type="match status" value="1"/>
</dbReference>
<dbReference type="InterPro" id="IPR050398">
    <property type="entry name" value="HssS/ArlS-like"/>
</dbReference>
<dbReference type="SMART" id="SM00388">
    <property type="entry name" value="HisKA"/>
    <property type="match status" value="1"/>
</dbReference>
<evidence type="ECO:0000313" key="16">
    <source>
        <dbReference type="EMBL" id="GHF99010.1"/>
    </source>
</evidence>
<dbReference type="Pfam" id="PF00512">
    <property type="entry name" value="HisKA"/>
    <property type="match status" value="1"/>
</dbReference>
<dbReference type="SUPFAM" id="SSF55874">
    <property type="entry name" value="ATPase domain of HSP90 chaperone/DNA topoisomerase II/histidine kinase"/>
    <property type="match status" value="1"/>
</dbReference>
<evidence type="ECO:0000256" key="9">
    <source>
        <dbReference type="ARBA" id="ARBA00022777"/>
    </source>
</evidence>
<evidence type="ECO:0000256" key="6">
    <source>
        <dbReference type="ARBA" id="ARBA00022679"/>
    </source>
</evidence>
<dbReference type="GO" id="GO:0005524">
    <property type="term" value="F:ATP binding"/>
    <property type="evidence" value="ECO:0007669"/>
    <property type="project" value="UniProtKB-KW"/>
</dbReference>
<dbReference type="AlphaFoldDB" id="A0A919BLN3"/>
<comment type="subcellular location">
    <subcellularLocation>
        <location evidence="2">Cell membrane</location>
        <topology evidence="2">Multi-pass membrane protein</topology>
    </subcellularLocation>
</comment>
<keyword evidence="5" id="KW-0597">Phosphoprotein</keyword>
<keyword evidence="10" id="KW-0067">ATP-binding</keyword>
<dbReference type="PANTHER" id="PTHR45528">
    <property type="entry name" value="SENSOR HISTIDINE KINASE CPXA"/>
    <property type="match status" value="1"/>
</dbReference>
<dbReference type="InterPro" id="IPR003594">
    <property type="entry name" value="HATPase_dom"/>
</dbReference>
<comment type="caution">
    <text evidence="16">The sequence shown here is derived from an EMBL/GenBank/DDBJ whole genome shotgun (WGS) entry which is preliminary data.</text>
</comment>
<dbReference type="InterPro" id="IPR036890">
    <property type="entry name" value="HATPase_C_sf"/>
</dbReference>
<evidence type="ECO:0000256" key="14">
    <source>
        <dbReference type="SAM" id="Phobius"/>
    </source>
</evidence>
<gene>
    <name evidence="16" type="ORF">GCM10017161_29210</name>
</gene>
<keyword evidence="12" id="KW-0902">Two-component regulatory system</keyword>
<reference evidence="16" key="1">
    <citation type="journal article" date="2014" name="Int. J. Syst. Evol. Microbiol.">
        <title>Complete genome sequence of Corynebacterium casei LMG S-19264T (=DSM 44701T), isolated from a smear-ripened cheese.</title>
        <authorList>
            <consortium name="US DOE Joint Genome Institute (JGI-PGF)"/>
            <person name="Walter F."/>
            <person name="Albersmeier A."/>
            <person name="Kalinowski J."/>
            <person name="Ruckert C."/>
        </authorList>
    </citation>
    <scope>NUCLEOTIDE SEQUENCE</scope>
    <source>
        <strain evidence="16">KCTC 42731</strain>
    </source>
</reference>
<evidence type="ECO:0000256" key="5">
    <source>
        <dbReference type="ARBA" id="ARBA00022553"/>
    </source>
</evidence>
<dbReference type="RefSeq" id="WP_189772069.1">
    <property type="nucleotide sequence ID" value="NZ_BNCK01000007.1"/>
</dbReference>
<evidence type="ECO:0000259" key="15">
    <source>
        <dbReference type="PROSITE" id="PS50109"/>
    </source>
</evidence>
<evidence type="ECO:0000256" key="10">
    <source>
        <dbReference type="ARBA" id="ARBA00022840"/>
    </source>
</evidence>
<feature type="transmembrane region" description="Helical" evidence="14">
    <location>
        <begin position="135"/>
        <end position="157"/>
    </location>
</feature>
<dbReference type="Pfam" id="PF02518">
    <property type="entry name" value="HATPase_c"/>
    <property type="match status" value="1"/>
</dbReference>
<dbReference type="Gene3D" id="6.10.340.10">
    <property type="match status" value="1"/>
</dbReference>
<keyword evidence="11 14" id="KW-1133">Transmembrane helix</keyword>
<dbReference type="EMBL" id="BNCK01000007">
    <property type="protein sequence ID" value="GHF99010.1"/>
    <property type="molecule type" value="Genomic_DNA"/>
</dbReference>
<dbReference type="GO" id="GO:0005886">
    <property type="term" value="C:plasma membrane"/>
    <property type="evidence" value="ECO:0007669"/>
    <property type="project" value="UniProtKB-SubCell"/>
</dbReference>
<feature type="transmembrane region" description="Helical" evidence="14">
    <location>
        <begin position="12"/>
        <end position="35"/>
    </location>
</feature>
<dbReference type="PANTHER" id="PTHR45528:SF1">
    <property type="entry name" value="SENSOR HISTIDINE KINASE CPXA"/>
    <property type="match status" value="1"/>
</dbReference>
<dbReference type="GO" id="GO:0000155">
    <property type="term" value="F:phosphorelay sensor kinase activity"/>
    <property type="evidence" value="ECO:0007669"/>
    <property type="project" value="InterPro"/>
</dbReference>
<evidence type="ECO:0000256" key="12">
    <source>
        <dbReference type="ARBA" id="ARBA00023012"/>
    </source>
</evidence>
<protein>
    <recommendedName>
        <fullName evidence="3">histidine kinase</fullName>
        <ecNumber evidence="3">2.7.13.3</ecNumber>
    </recommendedName>
</protein>
<evidence type="ECO:0000256" key="11">
    <source>
        <dbReference type="ARBA" id="ARBA00022989"/>
    </source>
</evidence>
<feature type="domain" description="Histidine kinase" evidence="15">
    <location>
        <begin position="218"/>
        <end position="413"/>
    </location>
</feature>
<evidence type="ECO:0000256" key="8">
    <source>
        <dbReference type="ARBA" id="ARBA00022741"/>
    </source>
</evidence>
<reference evidence="16" key="2">
    <citation type="submission" date="2020-09" db="EMBL/GenBank/DDBJ databases">
        <authorList>
            <person name="Sun Q."/>
            <person name="Kim S."/>
        </authorList>
    </citation>
    <scope>NUCLEOTIDE SEQUENCE</scope>
    <source>
        <strain evidence="16">KCTC 42731</strain>
    </source>
</reference>